<dbReference type="EMBL" id="AJWY01000890">
    <property type="protein sequence ID" value="EKC80544.1"/>
    <property type="molecule type" value="Genomic_DNA"/>
</dbReference>
<reference evidence="1" key="1">
    <citation type="journal article" date="2013" name="Environ. Microbiol.">
        <title>Microbiota from the distal guts of lean and obese adolescents exhibit partial functional redundancy besides clear differences in community structure.</title>
        <authorList>
            <person name="Ferrer M."/>
            <person name="Ruiz A."/>
            <person name="Lanza F."/>
            <person name="Haange S.B."/>
            <person name="Oberbach A."/>
            <person name="Till H."/>
            <person name="Bargiela R."/>
            <person name="Campoy C."/>
            <person name="Segura M.T."/>
            <person name="Richter M."/>
            <person name="von Bergen M."/>
            <person name="Seifert J."/>
            <person name="Suarez A."/>
        </authorList>
    </citation>
    <scope>NUCLEOTIDE SEQUENCE</scope>
</reference>
<comment type="caution">
    <text evidence="1">The sequence shown here is derived from an EMBL/GenBank/DDBJ whole genome shotgun (WGS) entry which is preliminary data.</text>
</comment>
<dbReference type="Gene3D" id="3.40.50.1240">
    <property type="entry name" value="Phosphoglycerate mutase-like"/>
    <property type="match status" value="1"/>
</dbReference>
<sequence length="111" mass="12463">MPLTAQTPQEDFKRDITLSGSNYVAYRGPQKQLTAAPKGYKPFYLSHYGRHGSRYMIGKKAYDVPYFSLLKAKQEGKLTAKGEETLAKVKMIREEAKGRDGELTPLGALQH</sequence>
<gene>
    <name evidence="1" type="ORF">LEA_01271</name>
</gene>
<dbReference type="InterPro" id="IPR029033">
    <property type="entry name" value="His_PPase_superfam"/>
</dbReference>
<name>K1UK68_9ZZZZ</name>
<proteinExistence type="predicted"/>
<protein>
    <submittedName>
        <fullName evidence="1">Uncharacterized protein</fullName>
    </submittedName>
</protein>
<evidence type="ECO:0000313" key="1">
    <source>
        <dbReference type="EMBL" id="EKC80544.1"/>
    </source>
</evidence>
<accession>K1UK68</accession>
<organism evidence="1">
    <name type="scientific">human gut metagenome</name>
    <dbReference type="NCBI Taxonomy" id="408170"/>
    <lineage>
        <taxon>unclassified sequences</taxon>
        <taxon>metagenomes</taxon>
        <taxon>organismal metagenomes</taxon>
    </lineage>
</organism>
<dbReference type="AlphaFoldDB" id="K1UK68"/>
<feature type="non-terminal residue" evidence="1">
    <location>
        <position position="111"/>
    </location>
</feature>